<name>A0A3L2NVV8_SALER</name>
<dbReference type="AlphaFoldDB" id="A0A3L2NVV8"/>
<dbReference type="Proteomes" id="UP000839513">
    <property type="component" value="Unassembled WGS sequence"/>
</dbReference>
<sequence>MNNDMDILANLARMSGVGCWPANFQDIAKQNKEFITTLRRFHPVKSAIAFGSLLTQKELQSNCLRLEILVHLCIAYGNGSCTITTSFLKDGFNAIGNTYGHLEDPPEDIFVGNIYSRRGNYRVLEGLWESAIFYLQRLINMVDNLPEEEPFFQHISNSVHALLKLSDIMCERANLKRNDYEDNKKSLDLSGHIARKHHELSSLLIFTIEQLETSGINIDDLAPFIYRPEQRNKILAQEFSHTDVERQPLVWHENRILLILPTAVTLTVRRFIIESLGTNQNRNIFIHNLSREYFKEFSQTPLLGERCNPLPFMQKEWGTISFMTTEVDSGRFANFVFFLDTLEGFATKGFSRPYTGNEQFENEIIHTIESLEVHAEEKEGFRDGITLIIGCGVGRGSDFRLPSSKNPRWKREMLSAPDLCTLSWTKEMEPLHLWRIFEMKNTLKKNNVFLRNMNGLLNLFAWANSQDGHLIPHADVPPDSLGKLMNLVIPQNGLAELRHDVVTTYDCHAEQFIDGTWKVIRTEGRSAFEEDKEQSVYCCIDSIKGGNITGACITPQRVWWFELASPDETLNTISYGRWEMVRTWASKAASHLDESFGEVLGKNAILWRCIFMEPQNETLFTVPGTEQDAINSIRLTVDKEHHLVEFHIFPDFDKALFNQENIAEKTLVSVLISGVAKMAEITNYQHDEILKRIVPNSTARQSHAFVARTFRDHIKRLSDNELVTINMFDDASCKLDLGWMVRSPDEGNTVIDKSECLQFLNNLVEHLENELCEDLKNFNRYFMLNTLLNNHELASISRDRWHRTSSAVLGLRNNNESALNTMRNHEFKLNAVFLSSRILVEMAICECPTNRGLLPGKLDLSRLMAKAAQIFYLGGWSDLIRWNCMEPRLIIRPYGDVHADHDFVDTVIENFGSVTSEHRFMSSVNNYSKNLNTPEIVLNANDLIEAKFIQAWSDEFGATVDDYRRFIDAIENYGIEQNKLIIKILRSDLLTLMDNSDIASRIISDMSFTPRLCWRNLPDGYNSKDIASWRFRRRLSITRLPLLQLSNDSDPYLLIAPGILRESFAYMIDNYYSGSYSDSHLGPAMRKYVGYARERDGINFNKEVAQRMSELGWQTQSEVTLTKITRQGLGRNYGDVDVLAWSPETGRVLVMECKDLQFRKTYGEIAEQLSDFLGEIKDNGKGDYLRKHLDRVETLTHFTEKVKEYLNITQDISIESHLVFRHPVPMQFSNGPIKEMAQLHTFDELDILKTK</sequence>
<accession>A0A3L2NVV8</accession>
<gene>
    <name evidence="1" type="ORF">EEN88_22185</name>
</gene>
<comment type="caution">
    <text evidence="1">The sequence shown here is derived from an EMBL/GenBank/DDBJ whole genome shotgun (WGS) entry which is preliminary data.</text>
</comment>
<dbReference type="EMBL" id="RNUA01000142">
    <property type="protein sequence ID" value="MHT00438.1"/>
    <property type="molecule type" value="Genomic_DNA"/>
</dbReference>
<evidence type="ECO:0000313" key="1">
    <source>
        <dbReference type="EMBL" id="MHT00438.1"/>
    </source>
</evidence>
<protein>
    <submittedName>
        <fullName evidence="1">Zinc chelation protein SecC</fullName>
    </submittedName>
</protein>
<reference evidence="1" key="1">
    <citation type="submission" date="2018-11" db="EMBL/GenBank/DDBJ databases">
        <authorList>
            <consortium name="PulseNet: The National Subtyping Network for Foodborne Disease Surveillance"/>
            <person name="Tarr C.L."/>
            <person name="Trees E."/>
            <person name="Katz L.S."/>
            <person name="Carleton-Romer H.A."/>
            <person name="Stroika S."/>
            <person name="Kucerova Z."/>
            <person name="Roache K.F."/>
            <person name="Sabol A.L."/>
            <person name="Besser J."/>
            <person name="Gerner-Smidt P."/>
        </authorList>
    </citation>
    <scope>NUCLEOTIDE SEQUENCE [LARGE SCALE GENOMIC DNA]</scope>
    <source>
        <strain evidence="1">PNUSAS059687</strain>
    </source>
</reference>
<proteinExistence type="predicted"/>
<organism evidence="1">
    <name type="scientific">Salmonella enterica</name>
    <name type="common">Salmonella choleraesuis</name>
    <dbReference type="NCBI Taxonomy" id="28901"/>
    <lineage>
        <taxon>Bacteria</taxon>
        <taxon>Pseudomonadati</taxon>
        <taxon>Pseudomonadota</taxon>
        <taxon>Gammaproteobacteria</taxon>
        <taxon>Enterobacterales</taxon>
        <taxon>Enterobacteriaceae</taxon>
        <taxon>Salmonella</taxon>
    </lineage>
</organism>